<dbReference type="GO" id="GO:0032259">
    <property type="term" value="P:methylation"/>
    <property type="evidence" value="ECO:0007669"/>
    <property type="project" value="UniProtKB-KW"/>
</dbReference>
<dbReference type="SUPFAM" id="SSF75217">
    <property type="entry name" value="alpha/beta knot"/>
    <property type="match status" value="1"/>
</dbReference>
<proteinExistence type="predicted"/>
<dbReference type="GO" id="GO:0006396">
    <property type="term" value="P:RNA processing"/>
    <property type="evidence" value="ECO:0007669"/>
    <property type="project" value="InterPro"/>
</dbReference>
<dbReference type="InterPro" id="IPR051259">
    <property type="entry name" value="rRNA_Methyltransferase"/>
</dbReference>
<sequence>MSQKPDYQELGNADISASISNLNVHDHLKDLNVEELRALCDEDRAPFGVCILNITGELNVGTIVRNALLTGARKVAILGRRKYDKRGTVGSENYIDVERIEALNEDGLTINKDIFWTWIDDNNFMPIFCEHGGIPLTCVDWSEWIRDMSPRNPCLVFGNENRGVQDDILNDDRGHVVSIPQRGVIRSYNVASASGIVMYSMTEWMRWL</sequence>
<evidence type="ECO:0000256" key="2">
    <source>
        <dbReference type="ARBA" id="ARBA00022679"/>
    </source>
</evidence>
<dbReference type="InterPro" id="IPR029026">
    <property type="entry name" value="tRNA_m1G_MTases_N"/>
</dbReference>
<keyword evidence="2" id="KW-0808">Transferase</keyword>
<evidence type="ECO:0000313" key="4">
    <source>
        <dbReference type="EMBL" id="KKN34403.1"/>
    </source>
</evidence>
<comment type="caution">
    <text evidence="4">The sequence shown here is derived from an EMBL/GenBank/DDBJ whole genome shotgun (WGS) entry which is preliminary data.</text>
</comment>
<dbReference type="Pfam" id="PF00588">
    <property type="entry name" value="SpoU_methylase"/>
    <property type="match status" value="1"/>
</dbReference>
<dbReference type="GO" id="GO:0003723">
    <property type="term" value="F:RNA binding"/>
    <property type="evidence" value="ECO:0007669"/>
    <property type="project" value="InterPro"/>
</dbReference>
<protein>
    <recommendedName>
        <fullName evidence="3">tRNA/rRNA methyltransferase SpoU type domain-containing protein</fullName>
    </recommendedName>
</protein>
<gene>
    <name evidence="4" type="ORF">LCGC14_0794060</name>
</gene>
<dbReference type="EMBL" id="LAZR01002108">
    <property type="protein sequence ID" value="KKN34403.1"/>
    <property type="molecule type" value="Genomic_DNA"/>
</dbReference>
<dbReference type="PANTHER" id="PTHR43191:SF2">
    <property type="entry name" value="RRNA METHYLTRANSFERASE 3, MITOCHONDRIAL"/>
    <property type="match status" value="1"/>
</dbReference>
<feature type="domain" description="tRNA/rRNA methyltransferase SpoU type" evidence="3">
    <location>
        <begin position="49"/>
        <end position="199"/>
    </location>
</feature>
<dbReference type="AlphaFoldDB" id="A0A0F9SYU8"/>
<dbReference type="Gene3D" id="3.40.1280.10">
    <property type="match status" value="1"/>
</dbReference>
<organism evidence="4">
    <name type="scientific">marine sediment metagenome</name>
    <dbReference type="NCBI Taxonomy" id="412755"/>
    <lineage>
        <taxon>unclassified sequences</taxon>
        <taxon>metagenomes</taxon>
        <taxon>ecological metagenomes</taxon>
    </lineage>
</organism>
<dbReference type="InterPro" id="IPR001537">
    <property type="entry name" value="SpoU_MeTrfase"/>
</dbReference>
<dbReference type="PANTHER" id="PTHR43191">
    <property type="entry name" value="RRNA METHYLTRANSFERASE 3"/>
    <property type="match status" value="1"/>
</dbReference>
<dbReference type="GO" id="GO:0008173">
    <property type="term" value="F:RNA methyltransferase activity"/>
    <property type="evidence" value="ECO:0007669"/>
    <property type="project" value="InterPro"/>
</dbReference>
<evidence type="ECO:0000259" key="3">
    <source>
        <dbReference type="Pfam" id="PF00588"/>
    </source>
</evidence>
<evidence type="ECO:0000256" key="1">
    <source>
        <dbReference type="ARBA" id="ARBA00022603"/>
    </source>
</evidence>
<accession>A0A0F9SYU8</accession>
<keyword evidence="1" id="KW-0489">Methyltransferase</keyword>
<name>A0A0F9SYU8_9ZZZZ</name>
<dbReference type="InterPro" id="IPR029028">
    <property type="entry name" value="Alpha/beta_knot_MTases"/>
</dbReference>
<reference evidence="4" key="1">
    <citation type="journal article" date="2015" name="Nature">
        <title>Complex archaea that bridge the gap between prokaryotes and eukaryotes.</title>
        <authorList>
            <person name="Spang A."/>
            <person name="Saw J.H."/>
            <person name="Jorgensen S.L."/>
            <person name="Zaremba-Niedzwiedzka K."/>
            <person name="Martijn J."/>
            <person name="Lind A.E."/>
            <person name="van Eijk R."/>
            <person name="Schleper C."/>
            <person name="Guy L."/>
            <person name="Ettema T.J."/>
        </authorList>
    </citation>
    <scope>NUCLEOTIDE SEQUENCE</scope>
</reference>